<keyword evidence="2" id="KW-1185">Reference proteome</keyword>
<dbReference type="Proteomes" id="UP000054107">
    <property type="component" value="Unassembled WGS sequence"/>
</dbReference>
<organism evidence="1 2">
    <name type="scientific">Parasitella parasitica</name>
    <dbReference type="NCBI Taxonomy" id="35722"/>
    <lineage>
        <taxon>Eukaryota</taxon>
        <taxon>Fungi</taxon>
        <taxon>Fungi incertae sedis</taxon>
        <taxon>Mucoromycota</taxon>
        <taxon>Mucoromycotina</taxon>
        <taxon>Mucoromycetes</taxon>
        <taxon>Mucorales</taxon>
        <taxon>Mucorineae</taxon>
        <taxon>Mucoraceae</taxon>
        <taxon>Parasitella</taxon>
    </lineage>
</organism>
<evidence type="ECO:0000313" key="1">
    <source>
        <dbReference type="EMBL" id="CEP15326.1"/>
    </source>
</evidence>
<accession>A0A0B7NCY4</accession>
<reference evidence="1 2" key="1">
    <citation type="submission" date="2014-09" db="EMBL/GenBank/DDBJ databases">
        <authorList>
            <person name="Ellenberger Sabrina"/>
        </authorList>
    </citation>
    <scope>NUCLEOTIDE SEQUENCE [LARGE SCALE GENOMIC DNA]</scope>
    <source>
        <strain evidence="1 2">CBS 412.66</strain>
    </source>
</reference>
<proteinExistence type="predicted"/>
<dbReference type="EMBL" id="LN732068">
    <property type="protein sequence ID" value="CEP15326.1"/>
    <property type="molecule type" value="Genomic_DNA"/>
</dbReference>
<sequence>MESLNVKKNGPLNKVPLEIWILIFQNVNHDDKSPNIKALGECRKVCKLWSLILEPVLLKEASLISNANMKKFKDAFKNRTRVACFKQLHVWDSNNLPNGFDLELYNKVMSLAFTPNLTRLEGFFENEDFYKVLIEMIESSDVKFDRLKYVPYPDGFSSLYNRLILNLTDSLENIYVDFTYPCDSSPNVNLIRRFGEFKSLKTTLVSGHLNDSSLTDLNNLLDTQQKVKTLEFDWFEAEEDYSIEQWFEGSDRHEKLSTLDLFKAENFGCYPHCLEYSLKKFEKIKKIDIKMDRLDCDAATYLRKHKVVFGMLRNTQEYRFSFEIHPYYKDCEDKLLVDLGLNKNSIEYHCRYTMITITKTSI</sequence>
<evidence type="ECO:0008006" key="3">
    <source>
        <dbReference type="Google" id="ProtNLM"/>
    </source>
</evidence>
<dbReference type="OrthoDB" id="10408048at2759"/>
<name>A0A0B7NCY4_9FUNG</name>
<evidence type="ECO:0000313" key="2">
    <source>
        <dbReference type="Proteomes" id="UP000054107"/>
    </source>
</evidence>
<dbReference type="AlphaFoldDB" id="A0A0B7NCY4"/>
<gene>
    <name evidence="1" type="primary">PARPA_09533.1 scaffold 36791</name>
</gene>
<protein>
    <recommendedName>
        <fullName evidence="3">F-box domain-containing protein</fullName>
    </recommendedName>
</protein>